<reference evidence="1 2" key="1">
    <citation type="submission" date="2017-12" db="EMBL/GenBank/DDBJ databases">
        <title>Phylogenetic diversity of female urinary microbiome.</title>
        <authorList>
            <person name="Thomas-White K."/>
            <person name="Wolfe A.J."/>
        </authorList>
    </citation>
    <scope>NUCLEOTIDE SEQUENCE [LARGE SCALE GENOMIC DNA]</scope>
    <source>
        <strain evidence="1 2">UMB0844</strain>
    </source>
</reference>
<sequence>MQLFLWISPRPISIRPLHLLLGFHSEPIYLIVFQGSYSLIEMGNLISRGASRLDAFSAYPVHT</sequence>
<dbReference type="Proteomes" id="UP000234775">
    <property type="component" value="Unassembled WGS sequence"/>
</dbReference>
<comment type="caution">
    <text evidence="1">The sequence shown here is derived from an EMBL/GenBank/DDBJ whole genome shotgun (WGS) entry which is preliminary data.</text>
</comment>
<protein>
    <submittedName>
        <fullName evidence="1">Uncharacterized protein</fullName>
    </submittedName>
</protein>
<accession>A0A2I1K576</accession>
<gene>
    <name evidence="1" type="ORF">CYJ27_08120</name>
</gene>
<evidence type="ECO:0000313" key="2">
    <source>
        <dbReference type="Proteomes" id="UP000234775"/>
    </source>
</evidence>
<evidence type="ECO:0000313" key="1">
    <source>
        <dbReference type="EMBL" id="PKY90789.1"/>
    </source>
</evidence>
<keyword evidence="2" id="KW-1185">Reference proteome</keyword>
<dbReference type="AlphaFoldDB" id="A0A2I1K576"/>
<organism evidence="1 2">
    <name type="scientific">Aerococcus christensenii</name>
    <dbReference type="NCBI Taxonomy" id="87541"/>
    <lineage>
        <taxon>Bacteria</taxon>
        <taxon>Bacillati</taxon>
        <taxon>Bacillota</taxon>
        <taxon>Bacilli</taxon>
        <taxon>Lactobacillales</taxon>
        <taxon>Aerococcaceae</taxon>
        <taxon>Aerococcus</taxon>
    </lineage>
</organism>
<dbReference type="EMBL" id="PKGZ01000011">
    <property type="protein sequence ID" value="PKY90789.1"/>
    <property type="molecule type" value="Genomic_DNA"/>
</dbReference>
<name>A0A2I1K576_9LACT</name>
<proteinExistence type="predicted"/>